<sequence length="267" mass="29761">MVSKLFNRYISIFTEGLTLNNKELDIEFNVLFDDDLEPNVSEITIYNLSSTTRNRLKRGNSLTLTAGYAEDKGVILSGNIENVKTDKVGTDRATVIKIADNVPFNSEKTLQMSFKKGIKADQIIRQLAQRSGIKLAVLNLPQNKVFAKGHSVDGKVIDEIFKIAQDCGASAYIYKSQAYVRPLTQGDNNRFSLNVDTGLIDSPEYFVEEKNGKTVKGYKIKSLLQYRMGTASIVQLQATGIKATLRVRKGKHTCKGNSYYTEVEAIL</sequence>
<keyword evidence="2" id="KW-1185">Reference proteome</keyword>
<evidence type="ECO:0000313" key="2">
    <source>
        <dbReference type="Proteomes" id="UP000640930"/>
    </source>
</evidence>
<dbReference type="RefSeq" id="WP_191706920.1">
    <property type="nucleotide sequence ID" value="NZ_JACSQA010000007.1"/>
</dbReference>
<comment type="caution">
    <text evidence="1">The sequence shown here is derived from an EMBL/GenBank/DDBJ whole genome shotgun (WGS) entry which is preliminary data.</text>
</comment>
<protein>
    <recommendedName>
        <fullName evidence="3">Phage protein D</fullName>
    </recommendedName>
</protein>
<proteinExistence type="predicted"/>
<gene>
    <name evidence="1" type="ORF">H9636_07065</name>
</gene>
<reference evidence="1 2" key="1">
    <citation type="submission" date="2020-08" db="EMBL/GenBank/DDBJ databases">
        <title>A Genomic Blueprint of the Chicken Gut Microbiome.</title>
        <authorList>
            <person name="Gilroy R."/>
            <person name="Ravi A."/>
            <person name="Getino M."/>
            <person name="Pursley I."/>
            <person name="Horton D.L."/>
            <person name="Alikhan N.-F."/>
            <person name="Baker D."/>
            <person name="Gharbi K."/>
            <person name="Hall N."/>
            <person name="Watson M."/>
            <person name="Adriaenssens E.M."/>
            <person name="Foster-Nyarko E."/>
            <person name="Jarju S."/>
            <person name="Secka A."/>
            <person name="Antonio M."/>
            <person name="Oren A."/>
            <person name="Chaudhuri R."/>
            <person name="La Ragione R.M."/>
            <person name="Hildebrand F."/>
            <person name="Pallen M.J."/>
        </authorList>
    </citation>
    <scope>NUCLEOTIDE SEQUENCE [LARGE SCALE GENOMIC DNA]</scope>
    <source>
        <strain evidence="1 2">Re31</strain>
    </source>
</reference>
<evidence type="ECO:0000313" key="1">
    <source>
        <dbReference type="EMBL" id="MBD8026417.1"/>
    </source>
</evidence>
<dbReference type="EMBL" id="JACSQA010000007">
    <property type="protein sequence ID" value="MBD8026417.1"/>
    <property type="molecule type" value="Genomic_DNA"/>
</dbReference>
<evidence type="ECO:0008006" key="3">
    <source>
        <dbReference type="Google" id="ProtNLM"/>
    </source>
</evidence>
<dbReference type="NCBIfam" id="NF047561">
    <property type="entry name" value="orf58_phage_fam"/>
    <property type="match status" value="1"/>
</dbReference>
<accession>A0ABR8XAS0</accession>
<organism evidence="1 2">
    <name type="scientific">Ureibacillus galli</name>
    <dbReference type="NCBI Taxonomy" id="2762222"/>
    <lineage>
        <taxon>Bacteria</taxon>
        <taxon>Bacillati</taxon>
        <taxon>Bacillota</taxon>
        <taxon>Bacilli</taxon>
        <taxon>Bacillales</taxon>
        <taxon>Caryophanaceae</taxon>
        <taxon>Ureibacillus</taxon>
    </lineage>
</organism>
<name>A0ABR8XAS0_9BACL</name>
<dbReference type="Proteomes" id="UP000640930">
    <property type="component" value="Unassembled WGS sequence"/>
</dbReference>